<proteinExistence type="predicted"/>
<dbReference type="OrthoDB" id="437973at2759"/>
<name>A0A166V3V2_9HYPO</name>
<feature type="region of interest" description="Disordered" evidence="1">
    <location>
        <begin position="36"/>
        <end position="286"/>
    </location>
</feature>
<accession>A0A166V3V2</accession>
<feature type="compositionally biased region" description="Basic and acidic residues" evidence="1">
    <location>
        <begin position="218"/>
        <end position="264"/>
    </location>
</feature>
<feature type="compositionally biased region" description="Basic and acidic residues" evidence="1">
    <location>
        <begin position="182"/>
        <end position="204"/>
    </location>
</feature>
<feature type="compositionally biased region" description="Polar residues" evidence="1">
    <location>
        <begin position="277"/>
        <end position="286"/>
    </location>
</feature>
<dbReference type="Pfam" id="PF13917">
    <property type="entry name" value="zf-CCHC_3"/>
    <property type="match status" value="1"/>
</dbReference>
<evidence type="ECO:0000313" key="2">
    <source>
        <dbReference type="EMBL" id="OAA33242.1"/>
    </source>
</evidence>
<organism evidence="2 3">
    <name type="scientific">Moelleriella libera RCEF 2490</name>
    <dbReference type="NCBI Taxonomy" id="1081109"/>
    <lineage>
        <taxon>Eukaryota</taxon>
        <taxon>Fungi</taxon>
        <taxon>Dikarya</taxon>
        <taxon>Ascomycota</taxon>
        <taxon>Pezizomycotina</taxon>
        <taxon>Sordariomycetes</taxon>
        <taxon>Hypocreomycetidae</taxon>
        <taxon>Hypocreales</taxon>
        <taxon>Clavicipitaceae</taxon>
        <taxon>Moelleriella</taxon>
    </lineage>
</organism>
<reference evidence="2 3" key="1">
    <citation type="journal article" date="2016" name="Genome Biol. Evol.">
        <title>Divergent and convergent evolution of fungal pathogenicity.</title>
        <authorList>
            <person name="Shang Y."/>
            <person name="Xiao G."/>
            <person name="Zheng P."/>
            <person name="Cen K."/>
            <person name="Zhan S."/>
            <person name="Wang C."/>
        </authorList>
    </citation>
    <scope>NUCLEOTIDE SEQUENCE [LARGE SCALE GENOMIC DNA]</scope>
    <source>
        <strain evidence="2 3">RCEF 2490</strain>
    </source>
</reference>
<feature type="compositionally biased region" description="Low complexity" evidence="1">
    <location>
        <begin position="112"/>
        <end position="139"/>
    </location>
</feature>
<comment type="caution">
    <text evidence="2">The sequence shown here is derived from an EMBL/GenBank/DDBJ whole genome shotgun (WGS) entry which is preliminary data.</text>
</comment>
<sequence>MPKVPEERYVLRPHAQTTTQILTLSARHYSYECKASSQERPYVSRPSRSQQLRNPKLLPKLASDTPSLSEKKEGVADAILAKQEAGRARQREREEQEAADLSPPPKRRRSISPDSVSTSSANASRRSLLSARGSRSPSPQRRKLDQRDDHFSRRSSPDRSLSRSPPPARQARRYPPRNSLSPKRERDTRQRHYRERGHGDDVRSSRRARRDSLSPPRDVMETRRSVPRESRSPEFSRRQEGRNNLARTEKFDDRRKTQDHEPPRQRSLSPFSRRLAMTQSMNRGDR</sequence>
<protein>
    <submittedName>
        <fullName evidence="2">Uncharacterized protein</fullName>
    </submittedName>
</protein>
<dbReference type="Proteomes" id="UP000078544">
    <property type="component" value="Unassembled WGS sequence"/>
</dbReference>
<feature type="compositionally biased region" description="Basic and acidic residues" evidence="1">
    <location>
        <begin position="84"/>
        <end position="96"/>
    </location>
</feature>
<gene>
    <name evidence="2" type="ORF">AAL_00707</name>
</gene>
<dbReference type="EMBL" id="AZGY01000001">
    <property type="protein sequence ID" value="OAA33242.1"/>
    <property type="molecule type" value="Genomic_DNA"/>
</dbReference>
<keyword evidence="3" id="KW-1185">Reference proteome</keyword>
<evidence type="ECO:0000256" key="1">
    <source>
        <dbReference type="SAM" id="MobiDB-lite"/>
    </source>
</evidence>
<feature type="compositionally biased region" description="Basic and acidic residues" evidence="1">
    <location>
        <begin position="142"/>
        <end position="161"/>
    </location>
</feature>
<evidence type="ECO:0000313" key="3">
    <source>
        <dbReference type="Proteomes" id="UP000078544"/>
    </source>
</evidence>
<dbReference type="AlphaFoldDB" id="A0A166V3V2"/>